<sequence length="454" mass="50772">MGLGSLPDSSSAGDAHLGAGITGGSENSVRISSLKDPTSPWWKNPYMVMEPAPWKHADGTHKPPLKHVNVPSDTPNYSPLAYSEVMKRLKYSVALKQRLQALRATGFQTVKEEAGSDSVGTYPYTFSEDRAAVTEAYVTPDGEVNHRRLRRISVGRSNQHDFQPHSSNPYEIQPSSSYPYEIQPSSSNPYEIQPSSSYPYEIQPSSSYPYEIQPSSSYHMRFNRVPAIHMSYPYEIQPNSTEFNPKLTRLNSTHDEASTDYIASLCENTNQDHRYISEILLASGLLLRNQGCVSTAFQLHPSAHPINPELFFVLEKTKASSLLSKEDGNSGKVSLSKPDHEKFHRKFIFDLVNEILVGKLALVGVSAEPWMNSGKLARKTLNAKKLLKELCTEIEHFQAKKSNSITDEEEDGLTNMLLEDVMCQSESWTGFNGGISRVVLDVERMVFKDLVSEF</sequence>
<dbReference type="PANTHER" id="PTHR31680">
    <property type="entry name" value="LONGIFOLIA PROTEIN"/>
    <property type="match status" value="1"/>
</dbReference>
<dbReference type="InterPro" id="IPR033334">
    <property type="entry name" value="LNG1/2"/>
</dbReference>
<name>A0A6A2YDM7_HIBSY</name>
<dbReference type="EMBL" id="VEPZ02001512">
    <property type="protein sequence ID" value="KAE8670344.1"/>
    <property type="molecule type" value="Genomic_DNA"/>
</dbReference>
<gene>
    <name evidence="3" type="ORF">F3Y22_tig00112159pilonHSYRG00313</name>
</gene>
<accession>A0A6A2YDM7</accession>
<dbReference type="GO" id="GO:0051513">
    <property type="term" value="P:regulation of monopolar cell growth"/>
    <property type="evidence" value="ECO:0007669"/>
    <property type="project" value="InterPro"/>
</dbReference>
<evidence type="ECO:0000313" key="4">
    <source>
        <dbReference type="Proteomes" id="UP000436088"/>
    </source>
</evidence>
<feature type="compositionally biased region" description="Polar residues" evidence="1">
    <location>
        <begin position="164"/>
        <end position="196"/>
    </location>
</feature>
<protein>
    <recommendedName>
        <fullName evidence="2">DUF4378 domain-containing protein</fullName>
    </recommendedName>
</protein>
<dbReference type="Proteomes" id="UP000436088">
    <property type="component" value="Unassembled WGS sequence"/>
</dbReference>
<organism evidence="3 4">
    <name type="scientific">Hibiscus syriacus</name>
    <name type="common">Rose of Sharon</name>
    <dbReference type="NCBI Taxonomy" id="106335"/>
    <lineage>
        <taxon>Eukaryota</taxon>
        <taxon>Viridiplantae</taxon>
        <taxon>Streptophyta</taxon>
        <taxon>Embryophyta</taxon>
        <taxon>Tracheophyta</taxon>
        <taxon>Spermatophyta</taxon>
        <taxon>Magnoliopsida</taxon>
        <taxon>eudicotyledons</taxon>
        <taxon>Gunneridae</taxon>
        <taxon>Pentapetalae</taxon>
        <taxon>rosids</taxon>
        <taxon>malvids</taxon>
        <taxon>Malvales</taxon>
        <taxon>Malvaceae</taxon>
        <taxon>Malvoideae</taxon>
        <taxon>Hibiscus</taxon>
    </lineage>
</organism>
<feature type="region of interest" description="Disordered" evidence="1">
    <location>
        <begin position="154"/>
        <end position="196"/>
    </location>
</feature>
<dbReference type="AlphaFoldDB" id="A0A6A2YDM7"/>
<feature type="region of interest" description="Disordered" evidence="1">
    <location>
        <begin position="1"/>
        <end position="40"/>
    </location>
</feature>
<evidence type="ECO:0000259" key="2">
    <source>
        <dbReference type="Pfam" id="PF14309"/>
    </source>
</evidence>
<feature type="domain" description="DUF4378" evidence="2">
    <location>
        <begin position="272"/>
        <end position="453"/>
    </location>
</feature>
<evidence type="ECO:0000313" key="3">
    <source>
        <dbReference type="EMBL" id="KAE8670344.1"/>
    </source>
</evidence>
<proteinExistence type="predicted"/>
<keyword evidence="4" id="KW-1185">Reference proteome</keyword>
<dbReference type="PANTHER" id="PTHR31680:SF4">
    <property type="entry name" value="LONGIFOLIA PROTEIN"/>
    <property type="match status" value="1"/>
</dbReference>
<dbReference type="Pfam" id="PF14309">
    <property type="entry name" value="DUF4378"/>
    <property type="match status" value="1"/>
</dbReference>
<comment type="caution">
    <text evidence="3">The sequence shown here is derived from an EMBL/GenBank/DDBJ whole genome shotgun (WGS) entry which is preliminary data.</text>
</comment>
<reference evidence="3" key="1">
    <citation type="submission" date="2019-09" db="EMBL/GenBank/DDBJ databases">
        <title>Draft genome information of white flower Hibiscus syriacus.</title>
        <authorList>
            <person name="Kim Y.-M."/>
        </authorList>
    </citation>
    <scope>NUCLEOTIDE SEQUENCE [LARGE SCALE GENOMIC DNA]</scope>
    <source>
        <strain evidence="3">YM2019G1</strain>
    </source>
</reference>
<evidence type="ECO:0000256" key="1">
    <source>
        <dbReference type="SAM" id="MobiDB-lite"/>
    </source>
</evidence>
<dbReference type="InterPro" id="IPR025486">
    <property type="entry name" value="DUF4378"/>
</dbReference>